<feature type="coiled-coil region" evidence="1">
    <location>
        <begin position="70"/>
        <end position="97"/>
    </location>
</feature>
<dbReference type="Proteomes" id="UP000565262">
    <property type="component" value="Unassembled WGS sequence"/>
</dbReference>
<reference evidence="3 4" key="1">
    <citation type="submission" date="2020-08" db="EMBL/GenBank/DDBJ databases">
        <title>Oceanospirillum sp. nov. isolated from marine sediment.</title>
        <authorList>
            <person name="Ji X."/>
        </authorList>
    </citation>
    <scope>NUCLEOTIDE SEQUENCE [LARGE SCALE GENOMIC DNA]</scope>
    <source>
        <strain evidence="3 4">D5</strain>
    </source>
</reference>
<dbReference type="EMBL" id="JACJFM010000007">
    <property type="protein sequence ID" value="MBB1486451.1"/>
    <property type="molecule type" value="Genomic_DNA"/>
</dbReference>
<keyword evidence="4" id="KW-1185">Reference proteome</keyword>
<feature type="region of interest" description="Disordered" evidence="2">
    <location>
        <begin position="122"/>
        <end position="159"/>
    </location>
</feature>
<evidence type="ECO:0000313" key="3">
    <source>
        <dbReference type="EMBL" id="MBB1486451.1"/>
    </source>
</evidence>
<organism evidence="3 4">
    <name type="scientific">Oceanospirillum sediminis</name>
    <dbReference type="NCBI Taxonomy" id="2760088"/>
    <lineage>
        <taxon>Bacteria</taxon>
        <taxon>Pseudomonadati</taxon>
        <taxon>Pseudomonadota</taxon>
        <taxon>Gammaproteobacteria</taxon>
        <taxon>Oceanospirillales</taxon>
        <taxon>Oceanospirillaceae</taxon>
        <taxon>Oceanospirillum</taxon>
    </lineage>
</organism>
<sequence>MKESCTPIEALAERLIELSGRKSLSKWHREEIDSWLDELFELIAAVKPERAGELAEKATEVFYQVSGYSKEDIERAEKDEEELISDLEERLREMMEKQFGEGFPDDEDEDWDEQDDLFGFTSEQKREKTKQQAGGQNKVETSDEDKSPGADNESSLTDDARHQGVDKWLAKLFRKAAQALHPDRESDPAKRAIKQETMSELLAAREAGDIIHILTIYTEHVQQGPAEVPEEMMQALCDNLTEKIEAIEYQKEDFLHDNPAMMFVYQMLYDKQKKKQKENIALQQERARELAVMATEDRAYMRNLNCLKELLSERYDNKAILSMDEILSQFR</sequence>
<evidence type="ECO:0000313" key="4">
    <source>
        <dbReference type="Proteomes" id="UP000565262"/>
    </source>
</evidence>
<evidence type="ECO:0000256" key="2">
    <source>
        <dbReference type="SAM" id="MobiDB-lite"/>
    </source>
</evidence>
<name>A0A839INI0_9GAMM</name>
<comment type="caution">
    <text evidence="3">The sequence shown here is derived from an EMBL/GenBank/DDBJ whole genome shotgun (WGS) entry which is preliminary data.</text>
</comment>
<evidence type="ECO:0008006" key="5">
    <source>
        <dbReference type="Google" id="ProtNLM"/>
    </source>
</evidence>
<accession>A0A839INI0</accession>
<keyword evidence="1" id="KW-0175">Coiled coil</keyword>
<dbReference type="RefSeq" id="WP_182808234.1">
    <property type="nucleotide sequence ID" value="NZ_JACJFM010000007.1"/>
</dbReference>
<evidence type="ECO:0000256" key="1">
    <source>
        <dbReference type="SAM" id="Coils"/>
    </source>
</evidence>
<proteinExistence type="predicted"/>
<gene>
    <name evidence="3" type="ORF">H4O21_07495</name>
</gene>
<dbReference type="AlphaFoldDB" id="A0A839INI0"/>
<protein>
    <recommendedName>
        <fullName evidence="5">J domain-containing protein</fullName>
    </recommendedName>
</protein>